<name>A0A812BRC9_ACAPH</name>
<dbReference type="GO" id="GO:0000122">
    <property type="term" value="P:negative regulation of transcription by RNA polymerase II"/>
    <property type="evidence" value="ECO:0007669"/>
    <property type="project" value="TreeGrafter"/>
</dbReference>
<proteinExistence type="inferred from homology"/>
<dbReference type="GO" id="GO:1904263">
    <property type="term" value="P:positive regulation of TORC1 signaling"/>
    <property type="evidence" value="ECO:0007669"/>
    <property type="project" value="TreeGrafter"/>
</dbReference>
<evidence type="ECO:0000256" key="1">
    <source>
        <dbReference type="ARBA" id="ARBA00004123"/>
    </source>
</evidence>
<dbReference type="Gene3D" id="1.10.10.1730">
    <property type="entry name" value="Folliculin"/>
    <property type="match status" value="1"/>
</dbReference>
<comment type="similarity">
    <text evidence="7">Belongs to the folliculin family.</text>
</comment>
<comment type="caution">
    <text evidence="17">The sequence shown here is derived from an EMBL/GenBank/DDBJ whole genome shotgun (WGS) entry which is preliminary data.</text>
</comment>
<evidence type="ECO:0000256" key="4">
    <source>
        <dbReference type="ARBA" id="ARBA00004300"/>
    </source>
</evidence>
<evidence type="ECO:0000256" key="8">
    <source>
        <dbReference type="ARBA" id="ARBA00021824"/>
    </source>
</evidence>
<dbReference type="InterPro" id="IPR032035">
    <property type="entry name" value="Folliculin_DENN"/>
</dbReference>
<keyword evidence="11" id="KW-0472">Membrane</keyword>
<evidence type="ECO:0000256" key="3">
    <source>
        <dbReference type="ARBA" id="ARBA00004186"/>
    </source>
</evidence>
<keyword evidence="15" id="KW-0966">Cell projection</keyword>
<organism evidence="17 18">
    <name type="scientific">Acanthosepion pharaonis</name>
    <name type="common">Pharaoh cuttlefish</name>
    <name type="synonym">Sepia pharaonis</name>
    <dbReference type="NCBI Taxonomy" id="158019"/>
    <lineage>
        <taxon>Eukaryota</taxon>
        <taxon>Metazoa</taxon>
        <taxon>Spiralia</taxon>
        <taxon>Lophotrochozoa</taxon>
        <taxon>Mollusca</taxon>
        <taxon>Cephalopoda</taxon>
        <taxon>Coleoidea</taxon>
        <taxon>Decapodiformes</taxon>
        <taxon>Sepiida</taxon>
        <taxon>Sepiina</taxon>
        <taxon>Sepiidae</taxon>
        <taxon>Acanthosepion</taxon>
    </lineage>
</organism>
<evidence type="ECO:0000313" key="18">
    <source>
        <dbReference type="Proteomes" id="UP000597762"/>
    </source>
</evidence>
<evidence type="ECO:0000259" key="16">
    <source>
        <dbReference type="PROSITE" id="PS51834"/>
    </source>
</evidence>
<dbReference type="GO" id="GO:0005829">
    <property type="term" value="C:cytosol"/>
    <property type="evidence" value="ECO:0007669"/>
    <property type="project" value="UniProtKB-SubCell"/>
</dbReference>
<dbReference type="GO" id="GO:0005765">
    <property type="term" value="C:lysosomal membrane"/>
    <property type="evidence" value="ECO:0007669"/>
    <property type="project" value="UniProtKB-SubCell"/>
</dbReference>
<evidence type="ECO:0000256" key="13">
    <source>
        <dbReference type="ARBA" id="ARBA00023228"/>
    </source>
</evidence>
<evidence type="ECO:0000256" key="7">
    <source>
        <dbReference type="ARBA" id="ARBA00009987"/>
    </source>
</evidence>
<dbReference type="GO" id="GO:0005819">
    <property type="term" value="C:spindle"/>
    <property type="evidence" value="ECO:0007669"/>
    <property type="project" value="UniProtKB-SubCell"/>
</dbReference>
<keyword evidence="10" id="KW-0963">Cytoplasm</keyword>
<evidence type="ECO:0000313" key="17">
    <source>
        <dbReference type="EMBL" id="CAE1237481.1"/>
    </source>
</evidence>
<dbReference type="GO" id="GO:0005096">
    <property type="term" value="F:GTPase activator activity"/>
    <property type="evidence" value="ECO:0007669"/>
    <property type="project" value="UniProtKB-KW"/>
</dbReference>
<dbReference type="GO" id="GO:0005634">
    <property type="term" value="C:nucleus"/>
    <property type="evidence" value="ECO:0007669"/>
    <property type="project" value="UniProtKB-SubCell"/>
</dbReference>
<protein>
    <recommendedName>
        <fullName evidence="8">Folliculin</fullName>
    </recommendedName>
</protein>
<sequence>MELVVRFFLLIGGFLYYQKKSPQWSLCINSVTVYSNHFLFCPIKFLKMNAIIAVCHFCELHGPRIVFCTQPFHPQEPRTVDDDDALSDVSSGHMHCRSKTAHRGSFSSTDSAAVTSMKTDLCEGCYSVKTGFVSHDDEGPISYVSSQHPHHPKVFSMVRQACLRSLSCEVCPGREGPIFFGDKQQGNVLSYTFYIQDNQARGFKRWYSIIIVMMDKVYLLNSWSFLVPNLQLVIKQLQTKAEKVYTEEQARCPQKGYRDSIYPANFRFQRGGNKPARSLKELTDEKHIFKMLHMYFVWILKACVNRTTETSLEAPPTEDAILDTERLEETEEGFIKLYMRKSSPDLENAEMESSEPNPNIPMFHNLQHLMQVLGYLNFHTVAHHTIIGNQLIVKGAQKQLVKSMLDVLKGLLPKGCCKTISYSDKYEDSWRCNFLGLPLEIALPYHILGSEQFLLMEIICPNDKRDDLNMYEFKISSQITLPDKAPKVLTQMELALRNTNLNYEVIEQCLICLKEEWMNKVKVLFKFTKAGGCRSDEDTKKLLQVVGAKDEDKQLLKFWMTGLSVQYRNHILSTSMTHNMAAS</sequence>
<gene>
    <name evidence="17" type="ORF">SPHA_20796</name>
</gene>
<keyword evidence="14" id="KW-0539">Nucleus</keyword>
<dbReference type="InterPro" id="IPR021713">
    <property type="entry name" value="Folliculin"/>
</dbReference>
<evidence type="ECO:0000256" key="6">
    <source>
        <dbReference type="ARBA" id="ARBA00004656"/>
    </source>
</evidence>
<dbReference type="OrthoDB" id="5599713at2759"/>
<feature type="domain" description="UDENN FLCN/SMCR8-type" evidence="16">
    <location>
        <begin position="123"/>
        <end position="564"/>
    </location>
</feature>
<comment type="subcellular location">
    <subcellularLocation>
        <location evidence="2">Cell projection</location>
        <location evidence="2">Cilium</location>
    </subcellularLocation>
    <subcellularLocation>
        <location evidence="4">Cytoplasm</location>
        <location evidence="4">Cytoskeleton</location>
        <location evidence="4">Microtubule organizing center</location>
        <location evidence="4">Centrosome</location>
    </subcellularLocation>
    <subcellularLocation>
        <location evidence="3">Cytoplasm</location>
        <location evidence="3">Cytoskeleton</location>
        <location evidence="3">Spindle</location>
    </subcellularLocation>
    <subcellularLocation>
        <location evidence="5">Cytoplasm</location>
        <location evidence="5">Cytosol</location>
    </subcellularLocation>
    <subcellularLocation>
        <location evidence="6">Lysosome membrane</location>
    </subcellularLocation>
    <subcellularLocation>
        <location evidence="1">Nucleus</location>
    </subcellularLocation>
</comment>
<evidence type="ECO:0000256" key="12">
    <source>
        <dbReference type="ARBA" id="ARBA00023212"/>
    </source>
</evidence>
<dbReference type="PANTHER" id="PTHR31441:SF2">
    <property type="entry name" value="FOLLICULIN"/>
    <property type="match status" value="1"/>
</dbReference>
<dbReference type="AlphaFoldDB" id="A0A812BRC9"/>
<evidence type="ECO:0000256" key="11">
    <source>
        <dbReference type="ARBA" id="ARBA00023136"/>
    </source>
</evidence>
<evidence type="ECO:0000256" key="14">
    <source>
        <dbReference type="ARBA" id="ARBA00023242"/>
    </source>
</evidence>
<dbReference type="GO" id="GO:0005929">
    <property type="term" value="C:cilium"/>
    <property type="evidence" value="ECO:0007669"/>
    <property type="project" value="UniProtKB-SubCell"/>
</dbReference>
<evidence type="ECO:0000256" key="10">
    <source>
        <dbReference type="ARBA" id="ARBA00022490"/>
    </source>
</evidence>
<evidence type="ECO:0000256" key="9">
    <source>
        <dbReference type="ARBA" id="ARBA00022468"/>
    </source>
</evidence>
<dbReference type="Pfam" id="PF16692">
    <property type="entry name" value="Folliculin_C"/>
    <property type="match status" value="1"/>
</dbReference>
<evidence type="ECO:0000256" key="5">
    <source>
        <dbReference type="ARBA" id="ARBA00004514"/>
    </source>
</evidence>
<keyword evidence="12" id="KW-0206">Cytoskeleton</keyword>
<evidence type="ECO:0000256" key="15">
    <source>
        <dbReference type="ARBA" id="ARBA00023273"/>
    </source>
</evidence>
<dbReference type="EMBL" id="CAHIKZ030000764">
    <property type="protein sequence ID" value="CAE1237481.1"/>
    <property type="molecule type" value="Genomic_DNA"/>
</dbReference>
<dbReference type="GO" id="GO:0005813">
    <property type="term" value="C:centrosome"/>
    <property type="evidence" value="ECO:0007669"/>
    <property type="project" value="UniProtKB-SubCell"/>
</dbReference>
<dbReference type="InterPro" id="IPR037521">
    <property type="entry name" value="FLCN/SMCR8_DENN"/>
</dbReference>
<keyword evidence="9" id="KW-0343">GTPase activation</keyword>
<reference evidence="17" key="1">
    <citation type="submission" date="2021-01" db="EMBL/GenBank/DDBJ databases">
        <authorList>
            <person name="Li R."/>
            <person name="Bekaert M."/>
        </authorList>
    </citation>
    <scope>NUCLEOTIDE SEQUENCE</scope>
    <source>
        <strain evidence="17">Farmed</strain>
    </source>
</reference>
<accession>A0A812BRC9</accession>
<dbReference type="PROSITE" id="PS51834">
    <property type="entry name" value="DENN_FLCN_SMCR8"/>
    <property type="match status" value="1"/>
</dbReference>
<dbReference type="Proteomes" id="UP000597762">
    <property type="component" value="Unassembled WGS sequence"/>
</dbReference>
<evidence type="ECO:0000256" key="2">
    <source>
        <dbReference type="ARBA" id="ARBA00004138"/>
    </source>
</evidence>
<keyword evidence="18" id="KW-1185">Reference proteome</keyword>
<dbReference type="PANTHER" id="PTHR31441">
    <property type="entry name" value="FOLLICULIN FAMILY MEMBER"/>
    <property type="match status" value="1"/>
</dbReference>
<dbReference type="Pfam" id="PF11704">
    <property type="entry name" value="Folliculin"/>
    <property type="match status" value="1"/>
</dbReference>
<dbReference type="Gene3D" id="3.40.50.12430">
    <property type="match status" value="1"/>
</dbReference>
<dbReference type="InterPro" id="IPR044886">
    <property type="entry name" value="FLCN_DENN_C_sf"/>
</dbReference>
<keyword evidence="13" id="KW-0458">Lysosome</keyword>
<dbReference type="InterPro" id="IPR037520">
    <property type="entry name" value="Folliculin/SMCR8_longin"/>
</dbReference>